<sequence>MAREKCLKKSFKDTLEDIKERMKEKRNQRLAKLGRSYVLGKSTSILSTKGKIADDSSVQLKNFQANNRALALALQEEKSRMREAQDIILYLKREYQSLKFQMLVLQRKVELQQEREHVETRLLMVKKIISKAVQNLLEATNLLDPAKDLYIPEDSQTLCVPAFRECDSSRGRNQAAMAILKPDFTVTVNKQGKTFTSELEDNADKNYLDFLSDSWQDMENNSTGLVLQTNEGWQNSFREDCQPFESRSTSSNEQSKQVGNSLPKSVSTRRHYLKNQDQSELCVSDGNNLEITDQIKESCEQDKTRPEKDLEIHNEQFEEVHPCTENMYDTNRDQSLVCSYMLTESSTSTTDLKETNFNSIGDSQTQKERGQKRKLEEVKNRSRTRSKKKSQSKRSCSKEKSDSSVGSSDAYNFIFEESIHITPFRQNKKNENITDNKSYVEEMCSDLSSDDNSDDSLYVPYKNKSKSGETLSHGSDAAPVCTRWQSKTTVSEQHERTTEGKMSIGKYGDNTSVTGENSGSNSVMKIAEKVPCYIFTVVDKEKENKMSSSENISFKKGKRSEDLKKCCHLGDITNLTSSSPKTRDSHSTIATGEKDSFPHRRRCTISMSYKEPPINRKLRRGDPFTDTDFLNSPIFKEKKSSKSVKKKSLSRYNEAFVGSL</sequence>
<evidence type="ECO:0000313" key="15">
    <source>
        <dbReference type="RefSeq" id="XP_015282436.1"/>
    </source>
</evidence>
<evidence type="ECO:0000256" key="3">
    <source>
        <dbReference type="ARBA" id="ARBA00022454"/>
    </source>
</evidence>
<feature type="compositionally biased region" description="Polar residues" evidence="10">
    <location>
        <begin position="245"/>
        <end position="266"/>
    </location>
</feature>
<dbReference type="Gene3D" id="1.20.5.730">
    <property type="entry name" value="Single helix bin"/>
    <property type="match status" value="1"/>
</dbReference>
<evidence type="ECO:0000256" key="4">
    <source>
        <dbReference type="ARBA" id="ARBA00022618"/>
    </source>
</evidence>
<keyword evidence="11" id="KW-1185">Reference proteome</keyword>
<dbReference type="InterPro" id="IPR038889">
    <property type="entry name" value="Shugoshin1/2"/>
</dbReference>
<evidence type="ECO:0000256" key="10">
    <source>
        <dbReference type="SAM" id="MobiDB-lite"/>
    </source>
</evidence>
<keyword evidence="6 9" id="KW-0175">Coiled coil</keyword>
<accession>A0ABM1L901</accession>
<evidence type="ECO:0000256" key="9">
    <source>
        <dbReference type="SAM" id="Coils"/>
    </source>
</evidence>
<evidence type="ECO:0000313" key="14">
    <source>
        <dbReference type="RefSeq" id="XP_015282435.1"/>
    </source>
</evidence>
<protein>
    <submittedName>
        <fullName evidence="12 13">Shugoshin-like 1 isoform X1</fullName>
    </submittedName>
</protein>
<evidence type="ECO:0000313" key="13">
    <source>
        <dbReference type="RefSeq" id="XP_015282433.1"/>
    </source>
</evidence>
<feature type="coiled-coil region" evidence="9">
    <location>
        <begin position="60"/>
        <end position="94"/>
    </location>
</feature>
<comment type="subcellular location">
    <subcellularLocation>
        <location evidence="1">Chromosome</location>
        <location evidence="1">Centromere</location>
    </subcellularLocation>
</comment>
<evidence type="ECO:0000256" key="1">
    <source>
        <dbReference type="ARBA" id="ARBA00004584"/>
    </source>
</evidence>
<gene>
    <name evidence="12 13 14 15 16 17" type="primary">SGOL1</name>
</gene>
<evidence type="ECO:0000256" key="6">
    <source>
        <dbReference type="ARBA" id="ARBA00023054"/>
    </source>
</evidence>
<proteinExistence type="inferred from homology"/>
<evidence type="ECO:0000313" key="12">
    <source>
        <dbReference type="RefSeq" id="XP_015282432.1"/>
    </source>
</evidence>
<evidence type="ECO:0000313" key="17">
    <source>
        <dbReference type="RefSeq" id="XP_015282438.1"/>
    </source>
</evidence>
<dbReference type="RefSeq" id="XP_015282433.1">
    <property type="nucleotide sequence ID" value="XM_015426947.1"/>
</dbReference>
<organism evidence="11 17">
    <name type="scientific">Gekko japonicus</name>
    <name type="common">Schlegel's Japanese gecko</name>
    <dbReference type="NCBI Taxonomy" id="146911"/>
    <lineage>
        <taxon>Eukaryota</taxon>
        <taxon>Metazoa</taxon>
        <taxon>Chordata</taxon>
        <taxon>Craniata</taxon>
        <taxon>Vertebrata</taxon>
        <taxon>Euteleostomi</taxon>
        <taxon>Lepidosauria</taxon>
        <taxon>Squamata</taxon>
        <taxon>Bifurcata</taxon>
        <taxon>Gekkota</taxon>
        <taxon>Gekkonidae</taxon>
        <taxon>Gekkoninae</taxon>
        <taxon>Gekko</taxon>
    </lineage>
</organism>
<evidence type="ECO:0000313" key="16">
    <source>
        <dbReference type="RefSeq" id="XP_015282437.1"/>
    </source>
</evidence>
<keyword evidence="4" id="KW-0132">Cell division</keyword>
<dbReference type="PANTHER" id="PTHR21577:SF3">
    <property type="entry name" value="SHUGOSHIN 1-RELATED"/>
    <property type="match status" value="1"/>
</dbReference>
<evidence type="ECO:0000256" key="8">
    <source>
        <dbReference type="ARBA" id="ARBA00023328"/>
    </source>
</evidence>
<feature type="compositionally biased region" description="Basic and acidic residues" evidence="10">
    <location>
        <begin position="365"/>
        <end position="380"/>
    </location>
</feature>
<evidence type="ECO:0000256" key="2">
    <source>
        <dbReference type="ARBA" id="ARBA00010845"/>
    </source>
</evidence>
<keyword evidence="3" id="KW-0158">Chromosome</keyword>
<dbReference type="RefSeq" id="XP_015282432.1">
    <property type="nucleotide sequence ID" value="XM_015426946.1"/>
</dbReference>
<feature type="region of interest" description="Disordered" evidence="10">
    <location>
        <begin position="352"/>
        <end position="407"/>
    </location>
</feature>
<feature type="compositionally biased region" description="Polar residues" evidence="10">
    <location>
        <begin position="509"/>
        <end position="519"/>
    </location>
</feature>
<feature type="compositionally biased region" description="Basic residues" evidence="10">
    <location>
        <begin position="381"/>
        <end position="392"/>
    </location>
</feature>
<reference evidence="12 13" key="1">
    <citation type="submission" date="2025-05" db="UniProtKB">
        <authorList>
            <consortium name="RefSeq"/>
        </authorList>
    </citation>
    <scope>IDENTIFICATION</scope>
</reference>
<comment type="similarity">
    <text evidence="2">Belongs to the shugoshin family.</text>
</comment>
<dbReference type="RefSeq" id="XP_015282437.1">
    <property type="nucleotide sequence ID" value="XM_015426951.1"/>
</dbReference>
<evidence type="ECO:0000256" key="7">
    <source>
        <dbReference type="ARBA" id="ARBA00023306"/>
    </source>
</evidence>
<dbReference type="RefSeq" id="XP_015282435.1">
    <property type="nucleotide sequence ID" value="XM_015426949.1"/>
</dbReference>
<feature type="compositionally biased region" description="Polar residues" evidence="10">
    <location>
        <begin position="352"/>
        <end position="364"/>
    </location>
</feature>
<dbReference type="Proteomes" id="UP000694871">
    <property type="component" value="Unplaced"/>
</dbReference>
<name>A0ABM1L901_GEKJA</name>
<feature type="region of interest" description="Disordered" evidence="10">
    <location>
        <begin position="488"/>
        <end position="519"/>
    </location>
</feature>
<evidence type="ECO:0000256" key="5">
    <source>
        <dbReference type="ARBA" id="ARBA00022829"/>
    </source>
</evidence>
<dbReference type="GeneID" id="107123662"/>
<keyword evidence="7" id="KW-0131">Cell cycle</keyword>
<dbReference type="RefSeq" id="XP_015282438.1">
    <property type="nucleotide sequence ID" value="XM_015426952.1"/>
</dbReference>
<evidence type="ECO:0000313" key="11">
    <source>
        <dbReference type="Proteomes" id="UP000694871"/>
    </source>
</evidence>
<feature type="region of interest" description="Disordered" evidence="10">
    <location>
        <begin position="242"/>
        <end position="270"/>
    </location>
</feature>
<keyword evidence="5" id="KW-0159">Chromosome partition</keyword>
<dbReference type="RefSeq" id="XP_015282436.1">
    <property type="nucleotide sequence ID" value="XM_015426950.1"/>
</dbReference>
<dbReference type="PANTHER" id="PTHR21577">
    <property type="entry name" value="SHUGOSHIN"/>
    <property type="match status" value="1"/>
</dbReference>
<keyword evidence="8" id="KW-0137">Centromere</keyword>